<keyword evidence="2" id="KW-1185">Reference proteome</keyword>
<comment type="caution">
    <text evidence="1">The sequence shown here is derived from an EMBL/GenBank/DDBJ whole genome shotgun (WGS) entry which is preliminary data.</text>
</comment>
<reference evidence="1 2" key="1">
    <citation type="submission" date="2021-01" db="EMBL/GenBank/DDBJ databases">
        <title>Piscinibacter sp. Jin2 Genome sequencing and assembly.</title>
        <authorList>
            <person name="Kim I."/>
        </authorList>
    </citation>
    <scope>NUCLEOTIDE SEQUENCE [LARGE SCALE GENOMIC DNA]</scope>
    <source>
        <strain evidence="1 2">Jin2</strain>
    </source>
</reference>
<name>A0A9X1BNA3_9BURK</name>
<protein>
    <submittedName>
        <fullName evidence="1">Uncharacterized protein</fullName>
    </submittedName>
</protein>
<evidence type="ECO:0000313" key="1">
    <source>
        <dbReference type="EMBL" id="MBL0719535.1"/>
    </source>
</evidence>
<proteinExistence type="predicted"/>
<sequence length="277" mass="31928">MMKAQLARASGDRGTTPVLPIVCLASGEMNGLADLYIRRLHAMLQAQMVRPFKLHCYTDRQRDLPGTIEQHDCAAWDVFARHGEHPTLRKLALFDPERVAFDEFLYLDLTLVIRKPLEPLVEFALQHPAALLTVRDWHHPGSNSSVMRIRKGPLHAIPAAYLEGRRYRQLIPGDQDYLNEAARDLGLTSLIEHFPDGMVISYKQTNRIGRKYPAQARKMIHDAFIVKFHGRPRMNTVFTPMQRLLRSRLEAWLYGQWKSPIPLDELRAAWLVESVRH</sequence>
<organism evidence="1 2">
    <name type="scientific">Aquariibacter lacus</name>
    <dbReference type="NCBI Taxonomy" id="2801332"/>
    <lineage>
        <taxon>Bacteria</taxon>
        <taxon>Pseudomonadati</taxon>
        <taxon>Pseudomonadota</taxon>
        <taxon>Betaproteobacteria</taxon>
        <taxon>Burkholderiales</taxon>
        <taxon>Sphaerotilaceae</taxon>
        <taxon>Aquariibacter</taxon>
    </lineage>
</organism>
<evidence type="ECO:0000313" key="2">
    <source>
        <dbReference type="Proteomes" id="UP000643207"/>
    </source>
</evidence>
<dbReference type="SUPFAM" id="SSF53448">
    <property type="entry name" value="Nucleotide-diphospho-sugar transferases"/>
    <property type="match status" value="1"/>
</dbReference>
<dbReference type="InterPro" id="IPR029044">
    <property type="entry name" value="Nucleotide-diphossugar_trans"/>
</dbReference>
<dbReference type="EMBL" id="JAERRA010000001">
    <property type="protein sequence ID" value="MBL0719535.1"/>
    <property type="molecule type" value="Genomic_DNA"/>
</dbReference>
<dbReference type="Proteomes" id="UP000643207">
    <property type="component" value="Unassembled WGS sequence"/>
</dbReference>
<gene>
    <name evidence="1" type="ORF">JI742_06495</name>
</gene>
<dbReference type="AlphaFoldDB" id="A0A9X1BNA3"/>
<dbReference type="Gene3D" id="3.90.550.10">
    <property type="entry name" value="Spore Coat Polysaccharide Biosynthesis Protein SpsA, Chain A"/>
    <property type="match status" value="1"/>
</dbReference>
<dbReference type="RefSeq" id="WP_201824879.1">
    <property type="nucleotide sequence ID" value="NZ_JAERRA010000001.1"/>
</dbReference>
<accession>A0A9X1BNA3</accession>